<evidence type="ECO:0000313" key="1">
    <source>
        <dbReference type="EMBL" id="KAK2713738.1"/>
    </source>
</evidence>
<organism evidence="1 2">
    <name type="scientific">Artemia franciscana</name>
    <name type="common">Brine shrimp</name>
    <name type="synonym">Artemia sanfranciscana</name>
    <dbReference type="NCBI Taxonomy" id="6661"/>
    <lineage>
        <taxon>Eukaryota</taxon>
        <taxon>Metazoa</taxon>
        <taxon>Ecdysozoa</taxon>
        <taxon>Arthropoda</taxon>
        <taxon>Crustacea</taxon>
        <taxon>Branchiopoda</taxon>
        <taxon>Anostraca</taxon>
        <taxon>Artemiidae</taxon>
        <taxon>Artemia</taxon>
    </lineage>
</organism>
<gene>
    <name evidence="1" type="ORF">QYM36_009575</name>
</gene>
<dbReference type="AlphaFoldDB" id="A0AA88HM79"/>
<dbReference type="InterPro" id="IPR036691">
    <property type="entry name" value="Endo/exonu/phosph_ase_sf"/>
</dbReference>
<comment type="caution">
    <text evidence="1">The sequence shown here is derived from an EMBL/GenBank/DDBJ whole genome shotgun (WGS) entry which is preliminary data.</text>
</comment>
<evidence type="ECO:0008006" key="3">
    <source>
        <dbReference type="Google" id="ProtNLM"/>
    </source>
</evidence>
<dbReference type="Proteomes" id="UP001187531">
    <property type="component" value="Unassembled WGS sequence"/>
</dbReference>
<dbReference type="Gene3D" id="3.60.10.10">
    <property type="entry name" value="Endonuclease/exonuclease/phosphatase"/>
    <property type="match status" value="1"/>
</dbReference>
<evidence type="ECO:0000313" key="2">
    <source>
        <dbReference type="Proteomes" id="UP001187531"/>
    </source>
</evidence>
<dbReference type="SUPFAM" id="SSF56219">
    <property type="entry name" value="DNase I-like"/>
    <property type="match status" value="1"/>
</dbReference>
<proteinExistence type="predicted"/>
<keyword evidence="2" id="KW-1185">Reference proteome</keyword>
<accession>A0AA88HM79</accession>
<feature type="non-terminal residue" evidence="1">
    <location>
        <position position="1"/>
    </location>
</feature>
<reference evidence="1" key="1">
    <citation type="submission" date="2023-07" db="EMBL/GenBank/DDBJ databases">
        <title>Chromosome-level genome assembly of Artemia franciscana.</title>
        <authorList>
            <person name="Jo E."/>
        </authorList>
    </citation>
    <scope>NUCLEOTIDE SEQUENCE</scope>
    <source>
        <tissue evidence="1">Whole body</tissue>
    </source>
</reference>
<name>A0AA88HM79_ARTSF</name>
<sequence>AADDHLSDLTSLQGEKTSFILTPNTYLSLGTLNVRTLAKPRKREQVLSEMSRYRWDIVGLSKTHLPSSGIERINDVTLITSGKSDGVDCQGVGFLLFKKDVLFLTGDFNAIAGHSNDGPGDVMGKFGHGCQNHRGEILIDFCWDNELFITNTMFCHREQRKVTRRSPDGRTANMIYLILVGKRWKSSVLSTVSIASGDFDSDHVLVMSELLLRIWKPQQPKKSLPRYHVDLLKNIEARNSSMSMPLRSTPPMNWFCSAMHRGRKNSTCLLNLLFQCLQLSEGLALTNDKAMQALLLLNYFVATIPLLVSTL</sequence>
<protein>
    <recommendedName>
        <fullName evidence="3">Endonuclease/exonuclease/phosphatase domain-containing protein</fullName>
    </recommendedName>
</protein>
<dbReference type="EMBL" id="JAVRJZ010000014">
    <property type="protein sequence ID" value="KAK2713738.1"/>
    <property type="molecule type" value="Genomic_DNA"/>
</dbReference>